<reference evidence="8 9" key="1">
    <citation type="submission" date="2020-10" db="EMBL/GenBank/DDBJ databases">
        <title>Complete genome sequence of Corynebacterium massiliense DSM 45435, type strain of Corynebacterium massiliense.</title>
        <authorList>
            <person name="Busche T."/>
            <person name="Kalinowski J."/>
            <person name="Ruckert C."/>
        </authorList>
    </citation>
    <scope>NUCLEOTIDE SEQUENCE [LARGE SCALE GENOMIC DNA]</scope>
    <source>
        <strain evidence="8 9">DSM 45435</strain>
    </source>
</reference>
<dbReference type="HAMAP" id="MF_00258">
    <property type="entry name" value="Glu_racemase"/>
    <property type="match status" value="1"/>
</dbReference>
<comment type="similarity">
    <text evidence="7">Belongs to the aspartate/glutamate racemases family.</text>
</comment>
<dbReference type="RefSeq" id="WP_022863806.1">
    <property type="nucleotide sequence ID" value="NZ_ATVG01000018.1"/>
</dbReference>
<dbReference type="Proteomes" id="UP001220064">
    <property type="component" value="Chromosome"/>
</dbReference>
<evidence type="ECO:0000313" key="9">
    <source>
        <dbReference type="Proteomes" id="UP001220064"/>
    </source>
</evidence>
<dbReference type="Gene3D" id="3.40.50.1860">
    <property type="match status" value="2"/>
</dbReference>
<proteinExistence type="inferred from homology"/>
<name>A0ABY7U9R3_9CORY</name>
<feature type="active site" description="Proton donor/acceptor" evidence="7">
    <location>
        <position position="75"/>
    </location>
</feature>
<dbReference type="PANTHER" id="PTHR21198:SF2">
    <property type="entry name" value="GLUTAMATE RACEMASE"/>
    <property type="match status" value="1"/>
</dbReference>
<keyword evidence="5 7" id="KW-0413">Isomerase</keyword>
<organism evidence="8 9">
    <name type="scientific">Corynebacterium massiliense DSM 45435</name>
    <dbReference type="NCBI Taxonomy" id="1121364"/>
    <lineage>
        <taxon>Bacteria</taxon>
        <taxon>Bacillati</taxon>
        <taxon>Actinomycetota</taxon>
        <taxon>Actinomycetes</taxon>
        <taxon>Mycobacteriales</taxon>
        <taxon>Corynebacteriaceae</taxon>
        <taxon>Corynebacterium</taxon>
    </lineage>
</organism>
<evidence type="ECO:0000256" key="5">
    <source>
        <dbReference type="ARBA" id="ARBA00023235"/>
    </source>
</evidence>
<accession>A0ABY7U9R3</accession>
<dbReference type="PROSITE" id="PS00923">
    <property type="entry name" value="ASP_GLU_RACEMASE_1"/>
    <property type="match status" value="1"/>
</dbReference>
<protein>
    <recommendedName>
        <fullName evidence="2 7">Glutamate racemase</fullName>
        <ecNumber evidence="2 7">5.1.1.3</ecNumber>
    </recommendedName>
</protein>
<dbReference type="PROSITE" id="PS00924">
    <property type="entry name" value="ASP_GLU_RACEMASE_2"/>
    <property type="match status" value="1"/>
</dbReference>
<feature type="active site" description="Proton donor/acceptor" evidence="7">
    <location>
        <position position="185"/>
    </location>
</feature>
<evidence type="ECO:0000313" key="8">
    <source>
        <dbReference type="EMBL" id="WCZ33101.1"/>
    </source>
</evidence>
<comment type="catalytic activity">
    <reaction evidence="1 7">
        <text>L-glutamate = D-glutamate</text>
        <dbReference type="Rhea" id="RHEA:12813"/>
        <dbReference type="ChEBI" id="CHEBI:29985"/>
        <dbReference type="ChEBI" id="CHEBI:29986"/>
        <dbReference type="EC" id="5.1.1.3"/>
    </reaction>
</comment>
<dbReference type="GO" id="GO:0008881">
    <property type="term" value="F:glutamate racemase activity"/>
    <property type="evidence" value="ECO:0007669"/>
    <property type="project" value="UniProtKB-EC"/>
</dbReference>
<dbReference type="InterPro" id="IPR001920">
    <property type="entry name" value="Asp/Glu_race"/>
</dbReference>
<evidence type="ECO:0000256" key="3">
    <source>
        <dbReference type="ARBA" id="ARBA00022960"/>
    </source>
</evidence>
<keyword evidence="9" id="KW-1185">Reference proteome</keyword>
<evidence type="ECO:0000256" key="4">
    <source>
        <dbReference type="ARBA" id="ARBA00022984"/>
    </source>
</evidence>
<feature type="binding site" evidence="7">
    <location>
        <begin position="44"/>
        <end position="45"/>
    </location>
    <ligand>
        <name>substrate</name>
    </ligand>
</feature>
<dbReference type="Pfam" id="PF01177">
    <property type="entry name" value="Asp_Glu_race"/>
    <property type="match status" value="1"/>
</dbReference>
<comment type="pathway">
    <text evidence="7">Cell wall biogenesis; peptidoglycan biosynthesis.</text>
</comment>
<keyword evidence="6 7" id="KW-0961">Cell wall biogenesis/degradation</keyword>
<evidence type="ECO:0000256" key="1">
    <source>
        <dbReference type="ARBA" id="ARBA00001602"/>
    </source>
</evidence>
<dbReference type="EMBL" id="CP063189">
    <property type="protein sequence ID" value="WCZ33101.1"/>
    <property type="molecule type" value="Genomic_DNA"/>
</dbReference>
<keyword evidence="4 7" id="KW-0573">Peptidoglycan synthesis</keyword>
<feature type="binding site" evidence="7">
    <location>
        <begin position="76"/>
        <end position="77"/>
    </location>
    <ligand>
        <name>substrate</name>
    </ligand>
</feature>
<dbReference type="NCBIfam" id="TIGR00067">
    <property type="entry name" value="glut_race"/>
    <property type="match status" value="1"/>
</dbReference>
<comment type="function">
    <text evidence="7">Provides the (R)-glutamate required for cell wall biosynthesis.</text>
</comment>
<evidence type="ECO:0000256" key="6">
    <source>
        <dbReference type="ARBA" id="ARBA00023316"/>
    </source>
</evidence>
<dbReference type="InterPro" id="IPR015942">
    <property type="entry name" value="Asp/Glu/hydantoin_racemase"/>
</dbReference>
<feature type="binding site" evidence="7">
    <location>
        <begin position="186"/>
        <end position="187"/>
    </location>
    <ligand>
        <name>substrate</name>
    </ligand>
</feature>
<dbReference type="InterPro" id="IPR018187">
    <property type="entry name" value="Asp/Glu_racemase_AS_1"/>
</dbReference>
<dbReference type="InterPro" id="IPR004391">
    <property type="entry name" value="Glu_race"/>
</dbReference>
<dbReference type="InterPro" id="IPR033134">
    <property type="entry name" value="Asp/Glu_racemase_AS_2"/>
</dbReference>
<dbReference type="PANTHER" id="PTHR21198">
    <property type="entry name" value="GLUTAMATE RACEMASE"/>
    <property type="match status" value="1"/>
</dbReference>
<feature type="binding site" evidence="7">
    <location>
        <begin position="12"/>
        <end position="13"/>
    </location>
    <ligand>
        <name>substrate</name>
    </ligand>
</feature>
<dbReference type="EC" id="5.1.1.3" evidence="2 7"/>
<keyword evidence="3 7" id="KW-0133">Cell shape</keyword>
<dbReference type="SUPFAM" id="SSF53681">
    <property type="entry name" value="Aspartate/glutamate racemase"/>
    <property type="match status" value="2"/>
</dbReference>
<sequence length="268" mass="28329">MSSASAPIGIFDSGVGGLTVARTIAQLLPRESIDYIGDTAHGPYGPLPIAQVRSYAQDVADQLVDAGCKMLVIACNTATAAFLRDARERYDVPVLEVIHPAARRALATTRNRRIGVIATQGTVNSGEYQDLFSIAPGVEAWAVACPKFVEFVERGETSGPELMAVAEKYLAPLREAGIDTLVLGCTHYPLLSGVIQMIMGDDVRLVSSAEETTKDVYRVLTESGLHAPAGSAAVRSFSATGETADFDRVAAHILGFGPGEVNHSANVN</sequence>
<evidence type="ECO:0000256" key="7">
    <source>
        <dbReference type="HAMAP-Rule" id="MF_00258"/>
    </source>
</evidence>
<gene>
    <name evidence="7 8" type="primary">murI</name>
    <name evidence="8" type="ORF">CMASS_08385</name>
</gene>
<evidence type="ECO:0000256" key="2">
    <source>
        <dbReference type="ARBA" id="ARBA00013090"/>
    </source>
</evidence>